<reference evidence="1 2" key="1">
    <citation type="submission" date="2020-03" db="EMBL/GenBank/DDBJ databases">
        <title>Genome Sequence of industrial isolate, B5A.</title>
        <authorList>
            <person name="Sharma S."/>
            <person name="Patil P.B."/>
            <person name="Korpole S."/>
        </authorList>
    </citation>
    <scope>NUCLEOTIDE SEQUENCE [LARGE SCALE GENOMIC DNA]</scope>
    <source>
        <strain evidence="1 2">PI-S10-B5A</strain>
    </source>
</reference>
<keyword evidence="2" id="KW-1185">Reference proteome</keyword>
<dbReference type="Proteomes" id="UP000539052">
    <property type="component" value="Unassembled WGS sequence"/>
</dbReference>
<dbReference type="EMBL" id="JAAOXG010000003">
    <property type="protein sequence ID" value="NNJ28726.1"/>
    <property type="molecule type" value="Genomic_DNA"/>
</dbReference>
<dbReference type="RefSeq" id="WP_170820075.1">
    <property type="nucleotide sequence ID" value="NZ_JAAOXG010000003.1"/>
</dbReference>
<accession>A0ABX1VR12</accession>
<proteinExistence type="predicted"/>
<comment type="caution">
    <text evidence="1">The sequence shown here is derived from an EMBL/GenBank/DDBJ whole genome shotgun (WGS) entry which is preliminary data.</text>
</comment>
<organism evidence="1 2">
    <name type="scientific">Lacrimispora defluvii</name>
    <dbReference type="NCBI Taxonomy" id="2719233"/>
    <lineage>
        <taxon>Bacteria</taxon>
        <taxon>Bacillati</taxon>
        <taxon>Bacillota</taxon>
        <taxon>Clostridia</taxon>
        <taxon>Lachnospirales</taxon>
        <taxon>Lachnospiraceae</taxon>
        <taxon>Lacrimispora</taxon>
    </lineage>
</organism>
<gene>
    <name evidence="1" type="ORF">G9470_02775</name>
</gene>
<sequence length="52" mass="6001">MNKDIFAKTRMPNIKQAIAENFVDNDPNTIYQDACTILEYEIAHSNNRDNKA</sequence>
<evidence type="ECO:0000313" key="2">
    <source>
        <dbReference type="Proteomes" id="UP000539052"/>
    </source>
</evidence>
<protein>
    <submittedName>
        <fullName evidence="1">Uncharacterized protein</fullName>
    </submittedName>
</protein>
<name>A0ABX1VR12_9FIRM</name>
<evidence type="ECO:0000313" key="1">
    <source>
        <dbReference type="EMBL" id="NNJ28726.1"/>
    </source>
</evidence>